<dbReference type="EMBL" id="CP150096">
    <property type="protein sequence ID" value="WZN47899.1"/>
    <property type="molecule type" value="Genomic_DNA"/>
</dbReference>
<gene>
    <name evidence="2" type="ORF">WJU22_06880</name>
</gene>
<organism evidence="2 3">
    <name type="scientific">Chitinophaga caseinilytica</name>
    <dbReference type="NCBI Taxonomy" id="2267521"/>
    <lineage>
        <taxon>Bacteria</taxon>
        <taxon>Pseudomonadati</taxon>
        <taxon>Bacteroidota</taxon>
        <taxon>Chitinophagia</taxon>
        <taxon>Chitinophagales</taxon>
        <taxon>Chitinophagaceae</taxon>
        <taxon>Chitinophaga</taxon>
    </lineage>
</organism>
<evidence type="ECO:0000313" key="3">
    <source>
        <dbReference type="Proteomes" id="UP001449657"/>
    </source>
</evidence>
<keyword evidence="1" id="KW-1133">Transmembrane helix</keyword>
<evidence type="ECO:0000256" key="1">
    <source>
        <dbReference type="SAM" id="Phobius"/>
    </source>
</evidence>
<evidence type="ECO:0000313" key="2">
    <source>
        <dbReference type="EMBL" id="WZN47899.1"/>
    </source>
</evidence>
<proteinExistence type="predicted"/>
<feature type="transmembrane region" description="Helical" evidence="1">
    <location>
        <begin position="90"/>
        <end position="109"/>
    </location>
</feature>
<accession>A0ABZ2ZBN3</accession>
<keyword evidence="1" id="KW-0812">Transmembrane</keyword>
<name>A0ABZ2ZBN3_9BACT</name>
<feature type="transmembrane region" description="Helical" evidence="1">
    <location>
        <begin position="30"/>
        <end position="49"/>
    </location>
</feature>
<sequence length="122" mass="13863">MAVVFGCAAIGSFCLPVLLDMFKLNFGPSVPLYQYLCISLLMNAFCILMSPQWLVRGKFRFLSVLTLMSGLAGFIFLLVTIRWWGAMAAVWANNIIFFVMFIFNFAFFLKLNKRLPENAPSQ</sequence>
<keyword evidence="1" id="KW-0472">Membrane</keyword>
<dbReference type="Proteomes" id="UP001449657">
    <property type="component" value="Chromosome"/>
</dbReference>
<protein>
    <recommendedName>
        <fullName evidence="4">Polysaccharide biosynthesis protein C-terminal domain-containing protein</fullName>
    </recommendedName>
</protein>
<reference evidence="2 3" key="1">
    <citation type="submission" date="2024-03" db="EMBL/GenBank/DDBJ databases">
        <title>Chitinophaga caseinilytica sp. nov., a casein hydrolysing bacterium isolated from forest soil.</title>
        <authorList>
            <person name="Lee D.S."/>
            <person name="Han D.M."/>
            <person name="Baek J.H."/>
            <person name="Choi D.G."/>
            <person name="Jeon J.H."/>
            <person name="Jeon C.O."/>
        </authorList>
    </citation>
    <scope>NUCLEOTIDE SEQUENCE [LARGE SCALE GENOMIC DNA]</scope>
    <source>
        <strain evidence="2 3">KACC 19118</strain>
    </source>
</reference>
<feature type="transmembrane region" description="Helical" evidence="1">
    <location>
        <begin position="61"/>
        <end position="84"/>
    </location>
</feature>
<dbReference type="RefSeq" id="WP_341842509.1">
    <property type="nucleotide sequence ID" value="NZ_CP149792.1"/>
</dbReference>
<evidence type="ECO:0008006" key="4">
    <source>
        <dbReference type="Google" id="ProtNLM"/>
    </source>
</evidence>
<keyword evidence="3" id="KW-1185">Reference proteome</keyword>